<name>A0ABT3G4R4_9BACT</name>
<comment type="caution">
    <text evidence="1">The sequence shown here is derived from an EMBL/GenBank/DDBJ whole genome shotgun (WGS) entry which is preliminary data.</text>
</comment>
<dbReference type="EMBL" id="JAPDDR010000006">
    <property type="protein sequence ID" value="MCW1914642.1"/>
    <property type="molecule type" value="Genomic_DNA"/>
</dbReference>
<dbReference type="RefSeq" id="WP_264514178.1">
    <property type="nucleotide sequence ID" value="NZ_JAPDDR010000006.1"/>
</dbReference>
<gene>
    <name evidence="1" type="ORF">OJ996_13730</name>
</gene>
<proteinExistence type="predicted"/>
<accession>A0ABT3G4R4</accession>
<protein>
    <submittedName>
        <fullName evidence="1">Uncharacterized protein</fullName>
    </submittedName>
</protein>
<evidence type="ECO:0000313" key="2">
    <source>
        <dbReference type="Proteomes" id="UP001165653"/>
    </source>
</evidence>
<reference evidence="1" key="1">
    <citation type="submission" date="2022-10" db="EMBL/GenBank/DDBJ databases">
        <title>Luteolibacter sp. GHJ8, whole genome shotgun sequencing project.</title>
        <authorList>
            <person name="Zhao G."/>
            <person name="Shen L."/>
        </authorList>
    </citation>
    <scope>NUCLEOTIDE SEQUENCE</scope>
    <source>
        <strain evidence="1">GHJ8</strain>
    </source>
</reference>
<keyword evidence="2" id="KW-1185">Reference proteome</keyword>
<organism evidence="1 2">
    <name type="scientific">Luteolibacter rhizosphaerae</name>
    <dbReference type="NCBI Taxonomy" id="2989719"/>
    <lineage>
        <taxon>Bacteria</taxon>
        <taxon>Pseudomonadati</taxon>
        <taxon>Verrucomicrobiota</taxon>
        <taxon>Verrucomicrobiia</taxon>
        <taxon>Verrucomicrobiales</taxon>
        <taxon>Verrucomicrobiaceae</taxon>
        <taxon>Luteolibacter</taxon>
    </lineage>
</organism>
<dbReference type="Proteomes" id="UP001165653">
    <property type="component" value="Unassembled WGS sequence"/>
</dbReference>
<evidence type="ECO:0000313" key="1">
    <source>
        <dbReference type="EMBL" id="MCW1914642.1"/>
    </source>
</evidence>
<sequence length="299" mass="31816">MFLLRALLVRIALVIVLTKAVEAETLKWFCDSQTMNLSSAGVPMDGGYRFELGVFAAGFTPTAANTAQWSANWSAAQRVVYNGTTRVFTGVYTVTSNAAPFTVGANAYVWGFGGRAGNEWILFRAPSWIWPAPNPIDPFGLDWNAKDATQVIVGNIHASGSPFLMQASAVVSSVPPSSTYAQWRNEELSGVALNGPEDDADGDGIKNLLEFVFGTRPLTLDALPPIGTTMVGGSIQLTVPRRLDRTASVALETSTGLSGWTSAISGVTVTSNGPEARILSVSVGSDSRRFFRVVFTASP</sequence>